<dbReference type="Gene3D" id="1.10.287.850">
    <property type="entry name" value="HP0062-like domain"/>
    <property type="match status" value="1"/>
</dbReference>
<evidence type="ECO:0000259" key="1">
    <source>
        <dbReference type="Pfam" id="PF00934"/>
    </source>
</evidence>
<name>A0A5S9QVZ3_MYCVN</name>
<accession>A0A5S9QVZ3</accession>
<proteinExistence type="predicted"/>
<keyword evidence="3" id="KW-1185">Reference proteome</keyword>
<sequence>MTFFVEPVGVAAQSVAEATGAATTAGVITGSAPAMTAVVPMGMEEVSALLTTVIQAHNAQFLAETGVSVADRSMFAGNVGVSGVTYTATEAVNQASLLL</sequence>
<dbReference type="Proteomes" id="UP000430146">
    <property type="component" value="Unassembled WGS sequence"/>
</dbReference>
<protein>
    <recommendedName>
        <fullName evidence="1">PE domain-containing protein</fullName>
    </recommendedName>
</protein>
<evidence type="ECO:0000313" key="3">
    <source>
        <dbReference type="Proteomes" id="UP000430146"/>
    </source>
</evidence>
<feature type="domain" description="PE" evidence="1">
    <location>
        <begin position="8"/>
        <end position="93"/>
    </location>
</feature>
<dbReference type="InterPro" id="IPR000084">
    <property type="entry name" value="PE-PGRS_N"/>
</dbReference>
<dbReference type="Pfam" id="PF00934">
    <property type="entry name" value="PE"/>
    <property type="match status" value="1"/>
</dbReference>
<dbReference type="AlphaFoldDB" id="A0A5S9QVZ3"/>
<gene>
    <name evidence="2" type="ORF">AELLOGFF_04603</name>
</gene>
<dbReference type="OrthoDB" id="4743263at2"/>
<dbReference type="EMBL" id="CACSIP010000021">
    <property type="protein sequence ID" value="CAA0123296.1"/>
    <property type="molecule type" value="Genomic_DNA"/>
</dbReference>
<evidence type="ECO:0000313" key="2">
    <source>
        <dbReference type="EMBL" id="CAA0123296.1"/>
    </source>
</evidence>
<organism evidence="2 3">
    <name type="scientific">Mycolicibacterium vanbaalenii</name>
    <name type="common">Mycobacterium vanbaalenii</name>
    <dbReference type="NCBI Taxonomy" id="110539"/>
    <lineage>
        <taxon>Bacteria</taxon>
        <taxon>Bacillati</taxon>
        <taxon>Actinomycetota</taxon>
        <taxon>Actinomycetes</taxon>
        <taxon>Mycobacteriales</taxon>
        <taxon>Mycobacteriaceae</taxon>
        <taxon>Mycolicibacterium</taxon>
    </lineage>
</organism>
<dbReference type="RefSeq" id="WP_159231275.1">
    <property type="nucleotide sequence ID" value="NZ_CACSIP010000021.1"/>
</dbReference>
<reference evidence="2 3" key="1">
    <citation type="submission" date="2019-11" db="EMBL/GenBank/DDBJ databases">
        <authorList>
            <person name="Holert J."/>
        </authorList>
    </citation>
    <scope>NUCLEOTIDE SEQUENCE [LARGE SCALE GENOMIC DNA]</scope>
    <source>
        <strain evidence="2">BC8_1</strain>
    </source>
</reference>